<gene>
    <name evidence="8" type="primary">ESPL1</name>
    <name evidence="8" type="ORF">N1851_020638</name>
</gene>
<dbReference type="GO" id="GO:0005813">
    <property type="term" value="C:centrosome"/>
    <property type="evidence" value="ECO:0007669"/>
    <property type="project" value="TreeGrafter"/>
</dbReference>
<feature type="compositionally biased region" description="Low complexity" evidence="6">
    <location>
        <begin position="1461"/>
        <end position="1477"/>
    </location>
</feature>
<keyword evidence="9" id="KW-1185">Reference proteome</keyword>
<feature type="region of interest" description="Disordered" evidence="6">
    <location>
        <begin position="1055"/>
        <end position="1078"/>
    </location>
</feature>
<protein>
    <recommendedName>
        <fullName evidence="2">separase</fullName>
        <ecNumber evidence="2">3.4.22.49</ecNumber>
    </recommendedName>
</protein>
<dbReference type="GO" id="GO:0005634">
    <property type="term" value="C:nucleus"/>
    <property type="evidence" value="ECO:0007669"/>
    <property type="project" value="InterPro"/>
</dbReference>
<dbReference type="InterPro" id="IPR005314">
    <property type="entry name" value="Peptidase_C50"/>
</dbReference>
<organism evidence="8 9">
    <name type="scientific">Merluccius polli</name>
    <name type="common">Benguela hake</name>
    <name type="synonym">Merluccius cadenati</name>
    <dbReference type="NCBI Taxonomy" id="89951"/>
    <lineage>
        <taxon>Eukaryota</taxon>
        <taxon>Metazoa</taxon>
        <taxon>Chordata</taxon>
        <taxon>Craniata</taxon>
        <taxon>Vertebrata</taxon>
        <taxon>Euteleostomi</taxon>
        <taxon>Actinopterygii</taxon>
        <taxon>Neopterygii</taxon>
        <taxon>Teleostei</taxon>
        <taxon>Neoteleostei</taxon>
        <taxon>Acanthomorphata</taxon>
        <taxon>Zeiogadaria</taxon>
        <taxon>Gadariae</taxon>
        <taxon>Gadiformes</taxon>
        <taxon>Gadoidei</taxon>
        <taxon>Merlucciidae</taxon>
        <taxon>Merluccius</taxon>
    </lineage>
</organism>
<evidence type="ECO:0000256" key="5">
    <source>
        <dbReference type="SAM" id="Coils"/>
    </source>
</evidence>
<proteinExistence type="predicted"/>
<dbReference type="InterPro" id="IPR011990">
    <property type="entry name" value="TPR-like_helical_dom_sf"/>
</dbReference>
<dbReference type="GO" id="GO:0072686">
    <property type="term" value="C:mitotic spindle"/>
    <property type="evidence" value="ECO:0007669"/>
    <property type="project" value="TreeGrafter"/>
</dbReference>
<comment type="catalytic activity">
    <reaction evidence="1">
        <text>All bonds known to be hydrolyzed by this endopeptidase have arginine in P1 and an acidic residue in P4. P6 is often occupied by an acidic residue or by a hydroxy-amino-acid residue, the phosphorylation of which enhances cleavage.</text>
        <dbReference type="EC" id="3.4.22.49"/>
    </reaction>
</comment>
<feature type="region of interest" description="Disordered" evidence="6">
    <location>
        <begin position="1288"/>
        <end position="1309"/>
    </location>
</feature>
<keyword evidence="5" id="KW-0175">Coiled coil</keyword>
<dbReference type="Proteomes" id="UP001174136">
    <property type="component" value="Unassembled WGS sequence"/>
</dbReference>
<feature type="compositionally biased region" description="Low complexity" evidence="6">
    <location>
        <begin position="1389"/>
        <end position="1399"/>
    </location>
</feature>
<keyword evidence="3" id="KW-0378">Hydrolase</keyword>
<dbReference type="SUPFAM" id="SSF48452">
    <property type="entry name" value="TPR-like"/>
    <property type="match status" value="1"/>
</dbReference>
<evidence type="ECO:0000256" key="2">
    <source>
        <dbReference type="ARBA" id="ARBA00012489"/>
    </source>
</evidence>
<feature type="domain" description="Peptidase C50" evidence="7">
    <location>
        <begin position="2044"/>
        <end position="2139"/>
    </location>
</feature>
<accession>A0AA47MJZ9</accession>
<name>A0AA47MJZ9_MERPO</name>
<evidence type="ECO:0000259" key="7">
    <source>
        <dbReference type="PROSITE" id="PS51700"/>
    </source>
</evidence>
<dbReference type="PROSITE" id="PS51700">
    <property type="entry name" value="SEPARIN"/>
    <property type="match status" value="1"/>
</dbReference>
<evidence type="ECO:0000313" key="9">
    <source>
        <dbReference type="Proteomes" id="UP001174136"/>
    </source>
</evidence>
<feature type="coiled-coil region" evidence="5">
    <location>
        <begin position="1679"/>
        <end position="1706"/>
    </location>
</feature>
<evidence type="ECO:0000313" key="8">
    <source>
        <dbReference type="EMBL" id="KAK0141704.1"/>
    </source>
</evidence>
<evidence type="ECO:0000256" key="6">
    <source>
        <dbReference type="SAM" id="MobiDB-lite"/>
    </source>
</evidence>
<dbReference type="Gene3D" id="1.25.40.10">
    <property type="entry name" value="Tetratricopeptide repeat domain"/>
    <property type="match status" value="1"/>
</dbReference>
<dbReference type="InterPro" id="IPR030397">
    <property type="entry name" value="SEPARIN_core_dom"/>
</dbReference>
<dbReference type="GO" id="GO:0006508">
    <property type="term" value="P:proteolysis"/>
    <property type="evidence" value="ECO:0007669"/>
    <property type="project" value="InterPro"/>
</dbReference>
<feature type="region of interest" description="Disordered" evidence="6">
    <location>
        <begin position="1458"/>
        <end position="1538"/>
    </location>
</feature>
<evidence type="ECO:0000256" key="4">
    <source>
        <dbReference type="ARBA" id="ARBA00022829"/>
    </source>
</evidence>
<dbReference type="GO" id="GO:0005737">
    <property type="term" value="C:cytoplasm"/>
    <property type="evidence" value="ECO:0007669"/>
    <property type="project" value="TreeGrafter"/>
</dbReference>
<comment type="caution">
    <text evidence="8">The sequence shown here is derived from an EMBL/GenBank/DDBJ whole genome shotgun (WGS) entry which is preliminary data.</text>
</comment>
<evidence type="ECO:0000256" key="3">
    <source>
        <dbReference type="ARBA" id="ARBA00022801"/>
    </source>
</evidence>
<reference evidence="8" key="1">
    <citation type="journal article" date="2023" name="Front. Mar. Sci.">
        <title>A new Merluccius polli reference genome to investigate the effects of global change in West African waters.</title>
        <authorList>
            <person name="Mateo J.L."/>
            <person name="Blanco-Fernandez C."/>
            <person name="Garcia-Vazquez E."/>
            <person name="Machado-Schiaffino G."/>
        </authorList>
    </citation>
    <scope>NUCLEOTIDE SEQUENCE</scope>
    <source>
        <strain evidence="8">C29</strain>
        <tissue evidence="8">Fin</tissue>
    </source>
</reference>
<keyword evidence="4" id="KW-0159">Chromosome partition</keyword>
<dbReference type="PANTHER" id="PTHR12792:SF0">
    <property type="entry name" value="SEPARIN"/>
    <property type="match status" value="1"/>
</dbReference>
<dbReference type="GO" id="GO:0004197">
    <property type="term" value="F:cysteine-type endopeptidase activity"/>
    <property type="evidence" value="ECO:0007669"/>
    <property type="project" value="InterPro"/>
</dbReference>
<feature type="region of interest" description="Disordered" evidence="6">
    <location>
        <begin position="1389"/>
        <end position="1444"/>
    </location>
</feature>
<dbReference type="PANTHER" id="PTHR12792">
    <property type="entry name" value="EXTRA SPINDLE POLES 1-RELATED"/>
    <property type="match status" value="1"/>
</dbReference>
<dbReference type="EC" id="3.4.22.49" evidence="2"/>
<dbReference type="EMBL" id="JAOPHQ010003755">
    <property type="protein sequence ID" value="KAK0141704.1"/>
    <property type="molecule type" value="Genomic_DNA"/>
</dbReference>
<dbReference type="Pfam" id="PF03568">
    <property type="entry name" value="Separin_C"/>
    <property type="match status" value="2"/>
</dbReference>
<evidence type="ECO:0000256" key="1">
    <source>
        <dbReference type="ARBA" id="ARBA00000451"/>
    </source>
</evidence>
<dbReference type="GO" id="GO:0051307">
    <property type="term" value="P:meiotic chromosome separation"/>
    <property type="evidence" value="ECO:0007669"/>
    <property type="project" value="TreeGrafter"/>
</dbReference>
<sequence length="2219" mass="243288">MKCLTADEYIRRTASSTETCLLIEEVESYVKSGPGPQGRTLCDRVIRACNYQLGVGPPGPDHTGRLVRLVEVALRGYDVSGVNIAQRSPLYMEKIVFHIVKKLSSLGVHGLCGHLGSLLHDRLLPPQQTDDYSGFVRTCFAVLWNGLAAAKDDNTLNPKDKLHCQMQSLKFLLLLDSGGTAPLTCSKGADDAFATFQKARGPLTTDDASFVRQETLAFFHACWRSGQCGSGEFLGHASLPALSKVVLAVAKLLCKAGYSQLASSLVDEVEGTARRCGDCRHSLTSLELARWAVSVHASKDLADERGQTFTECARALRSLPADLEHQETNAVLEACSMVLWAVEASHCNKLSAPVLLAWFSFLEEHQELIIKTLQKNVASQTEERGLQQSLCFSMCHGFLFAYESMLASQLEESEALDRVLLYCQATAGRLMVELRKLTNDGLYVKAVTDVSKLVCGLHNRRLYDQAFTLVEILCQELRRNCPAALSINALSLPFRLAVQSSRRSGKLERALDWVIVWLKALGPNVLAHMAEPVSLWVKTKADAARTGEEDIHLRTLRDGFGPDLPDDESVMLGLLEEELRAYKDLPVDTSQERYNTLCDLLDVCHEDSPHTHLRAVYLCEMARVVCFQDFSEQTDCMAVDFTHEALRLLEEEPETTENAVKLQDDKAHVLLWLYICTLEKNLQTAIDKEKKLQDMQREKTQVANPTGTNDLDYEDKQKTQDSSRVYEGLHFNLAAESKFCQSLERALEVWSSLLQSDVLSDLRSPRQSCSSIALTAALFRLMGKPLKALEAYQLSFGLARRLDDTKGCASSLCHSARLLLDLGAPELAEGQLVQAEQYLTSEASPEEPSSLALYAVLLKAQCCYSTGQVEQGVAYLCEVLKEVNEQRQSKSWYLLRAQALQACSAYLSLDTTDLPDALRHHIAQHGFKSPDTALYGALKLLASLLVTLVGNGLFMTISGSSDTRFLLFELLGCSLKMVAVRSRSGAVHDAKLQCLEALEMSAKLQAVSQCAELLVVKAELEMMKGEREESGFDLDKVKNLLELCTDFAKREQKTDVKIKPRKGRPATKSQSPLPSQEDEYSGLLTTRWFPKEPVEKDHGSSPPLKNQPRRWLSSLAHTAGCQCPCCAEPSLGRVTARWACAQADLALMLDPTDGRGVGRILHQTTLSRSKSVTAELCTKLTELFPLAAPAKGSAEPGLMQDVVGHAYLSMALAGLGPRLDKVQGVWDVMEAGLAFVSAKPSPELRPTRAGLMATKAIASLLTLARKRNCTPEELFSNTWMWNPPKETKKAALRPTTPPPDFLKKPQGPGITVKDAALPSKIKEAKKTKAVLPKVKVTSASSREKYLLPRTPVVVKPSKAKPPENELSSFDFDTVVPTVACTPVQRTRASASKGPAKASSRTQFQVYEERSPIQDEPQAVPAAPRRTKKSRFKVEFSDESDTEADPKAEIKVKVAVSKKRTTTMAAASRAAGRSSKAAPEAPVQAAPIKRPGRKKSTALPLSASSEDEVVAAVPQGAPLRRGRRPPTRGAEAGQGEEPEKMRTIKEELDGAVLDLSIEQLRASDTEDNAAANTDFEVLRRDLCGDMERDGLSKLKSRGGHLMGSLQDHLSPSDALPEGLSLDNVQSLLRSAWLALHHFPPPSLYPTLCALLALSLGQQDPTTAAMLHTNSLGITNRHHMLRHLASRLKKLKKSSNELMDRMASLNLEECSDQPLEGRLEQLEQVFSFPAAGPAAFPQHQNKDFMQQVQHLPLGLTVCVLSVVGVKPGEVGDSLLLSRLERGSAPVTVHIPSSHLQHRVSWLVQEMDNIQAEQKVVSSVSEKAKWWEGRRSLDSRLKRLLEKMEALLSCWKSLLLPLTSDPELSIQAKQLHAVMSAKRLTASEDMLKVVLSAAPLLSPEELEQFSQGLSPGWDSECDDALKGAVSRLAGPSRTKGSCGSHPGQGWHLHLCPSLQLLHCNTVQCGLLNSKGLNQRILTSISFIHSAPPETTMGVRALLEALLCDAYAFSTLPTGTLHSERGERYSSCNATLFPQSNPRCILRRGVDAKQAFYVLNPDANLGDTQERFKELFSSKRDWQGVCGAVPDSSRLQEAVATKDLYIYVGHGAGARYLDGQKLLKQEMRAASLLFGCSSAALAVRGDLEGTGIILNYLMAGCPLVLGTLWDVTDRDIDRFTTALLESWLSAGSGAPLLDYMGPSRQATHLKHLIGAAPVVYGLPIHLK</sequence>